<dbReference type="CDD" id="cd05936">
    <property type="entry name" value="FC-FACS_FadD_like"/>
    <property type="match status" value="1"/>
</dbReference>
<keyword evidence="7" id="KW-0547">Nucleotide-binding</keyword>
<evidence type="ECO:0000313" key="18">
    <source>
        <dbReference type="EMBL" id="MBB3946570.1"/>
    </source>
</evidence>
<dbReference type="InterPro" id="IPR020845">
    <property type="entry name" value="AMP-binding_CS"/>
</dbReference>
<keyword evidence="19" id="KW-1185">Reference proteome</keyword>
<evidence type="ECO:0000256" key="1">
    <source>
        <dbReference type="ARBA" id="ARBA00001946"/>
    </source>
</evidence>
<feature type="domain" description="AMP-binding enzyme C-terminal" evidence="17">
    <location>
        <begin position="485"/>
        <end position="559"/>
    </location>
</feature>
<evidence type="ECO:0000256" key="7">
    <source>
        <dbReference type="ARBA" id="ARBA00022741"/>
    </source>
</evidence>
<comment type="pathway">
    <text evidence="3">Lipid metabolism; fatty acid beta-oxidation.</text>
</comment>
<dbReference type="GO" id="GO:0004467">
    <property type="term" value="F:long-chain fatty acid-CoA ligase activity"/>
    <property type="evidence" value="ECO:0007669"/>
    <property type="project" value="UniProtKB-EC"/>
</dbReference>
<dbReference type="Gene3D" id="3.40.50.12780">
    <property type="entry name" value="N-terminal domain of ligase-like"/>
    <property type="match status" value="1"/>
</dbReference>
<evidence type="ECO:0000256" key="11">
    <source>
        <dbReference type="ARBA" id="ARBA00023098"/>
    </source>
</evidence>
<accession>A0A7W6C6C8</accession>
<dbReference type="NCBIfam" id="NF005463">
    <property type="entry name" value="PRK07059.1"/>
    <property type="match status" value="1"/>
</dbReference>
<evidence type="ECO:0000259" key="16">
    <source>
        <dbReference type="Pfam" id="PF00501"/>
    </source>
</evidence>
<evidence type="ECO:0000313" key="19">
    <source>
        <dbReference type="Proteomes" id="UP000565286"/>
    </source>
</evidence>
<dbReference type="PANTHER" id="PTHR43767:SF8">
    <property type="entry name" value="LONG-CHAIN-FATTY-ACID--COA LIGASE"/>
    <property type="match status" value="1"/>
</dbReference>
<evidence type="ECO:0000256" key="12">
    <source>
        <dbReference type="ARBA" id="ARBA00023136"/>
    </source>
</evidence>
<evidence type="ECO:0000256" key="9">
    <source>
        <dbReference type="ARBA" id="ARBA00022840"/>
    </source>
</evidence>
<dbReference type="AlphaFoldDB" id="A0A7W6C6C8"/>
<dbReference type="RefSeq" id="WP_183896600.1">
    <property type="nucleotide sequence ID" value="NZ_JACIDV010000007.1"/>
</dbReference>
<keyword evidence="6" id="KW-0479">Metal-binding</keyword>
<keyword evidence="11" id="KW-0443">Lipid metabolism</keyword>
<evidence type="ECO:0000256" key="4">
    <source>
        <dbReference type="ARBA" id="ARBA00006432"/>
    </source>
</evidence>
<dbReference type="Gene3D" id="3.30.300.30">
    <property type="match status" value="1"/>
</dbReference>
<dbReference type="Proteomes" id="UP000565286">
    <property type="component" value="Unassembled WGS sequence"/>
</dbReference>
<dbReference type="InterPro" id="IPR025110">
    <property type="entry name" value="AMP-bd_C"/>
</dbReference>
<dbReference type="PANTHER" id="PTHR43767">
    <property type="entry name" value="LONG-CHAIN-FATTY-ACID--COA LIGASE"/>
    <property type="match status" value="1"/>
</dbReference>
<proteinExistence type="inferred from homology"/>
<comment type="cofactor">
    <cofactor evidence="1">
        <name>Mg(2+)</name>
        <dbReference type="ChEBI" id="CHEBI:18420"/>
    </cofactor>
</comment>
<dbReference type="InterPro" id="IPR042099">
    <property type="entry name" value="ANL_N_sf"/>
</dbReference>
<sequence>MSDVSFSRQETDSLPRPWLASYPQGVPAEIPDLGNSSLAELLEKSCERYADRKAFSSMGKSLTYRQLEEQTRRVGAWLQQLGLQKGDRVAVMMPNILQNPVATYAILRAGLVVVNVNPLYTPRELEHQLKDSGAKALFVLENFAHVAQQALPKTDVKHVVVASMGDLLGLKGHIVNLVVRKVKKMVPAYALPQAVTYKAMLAQSRQMELKPTDIGLNDVAFLQYTGGTTGVSKGAVLTNANLLANKSQIALWMEPGFVNRTRPEVLNFVCALPLYHIFALTVNSLMGIALGGHNLLIANPRDIPGFVKELAGYKPHIFPGINTLFNALLNNEEFRKLDLSSLVLVMGGGMAVQRPIAERWASVTGTHICEGYGLSETSPVATVNPLGVPDFSGTIGLPMPSTDIDIRDDDGNSLPLGEVGEICIRGPQVMAGYWQRDDETAKVMTPDGFFRSGDIGFLDNRGYTKIVDRKKDMILVSGFNVYPNEIEEVAAAHPGVQECAAVGINDEHSGEAVKLYVVKKDASLTADDLKAFCAKSLTNYKRPKHIEFLTELPKTNVGKILRRELRKLAN</sequence>
<comment type="similarity">
    <text evidence="4">Belongs to the ATP-dependent AMP-binding enzyme family.</text>
</comment>
<dbReference type="FunFam" id="3.30.300.30:FF:000006">
    <property type="entry name" value="Long-chain-fatty-acid--CoA ligase FadD"/>
    <property type="match status" value="1"/>
</dbReference>
<dbReference type="InterPro" id="IPR000873">
    <property type="entry name" value="AMP-dep_synth/lig_dom"/>
</dbReference>
<evidence type="ECO:0000259" key="17">
    <source>
        <dbReference type="Pfam" id="PF13193"/>
    </source>
</evidence>
<evidence type="ECO:0000256" key="2">
    <source>
        <dbReference type="ARBA" id="ARBA00004170"/>
    </source>
</evidence>
<evidence type="ECO:0000256" key="3">
    <source>
        <dbReference type="ARBA" id="ARBA00005005"/>
    </source>
</evidence>
<comment type="subcellular location">
    <subcellularLocation>
        <location evidence="2">Membrane</location>
        <topology evidence="2">Peripheral membrane protein</topology>
    </subcellularLocation>
</comment>
<dbReference type="InterPro" id="IPR050237">
    <property type="entry name" value="ATP-dep_AMP-bd_enzyme"/>
</dbReference>
<dbReference type="FunFam" id="3.40.50.12780:FF:000003">
    <property type="entry name" value="Long-chain-fatty-acid--CoA ligase FadD"/>
    <property type="match status" value="1"/>
</dbReference>
<comment type="caution">
    <text evidence="18">The sequence shown here is derived from an EMBL/GenBank/DDBJ whole genome shotgun (WGS) entry which is preliminary data.</text>
</comment>
<evidence type="ECO:0000256" key="13">
    <source>
        <dbReference type="ARBA" id="ARBA00026121"/>
    </source>
</evidence>
<dbReference type="GO" id="GO:0005524">
    <property type="term" value="F:ATP binding"/>
    <property type="evidence" value="ECO:0007669"/>
    <property type="project" value="UniProtKB-KW"/>
</dbReference>
<protein>
    <recommendedName>
        <fullName evidence="14">Long-chain-fatty-acid--CoA ligase</fullName>
        <ecNumber evidence="13">6.2.1.3</ecNumber>
    </recommendedName>
    <alternativeName>
        <fullName evidence="15">Long-chain acyl-CoA synthetase</fullName>
    </alternativeName>
</protein>
<dbReference type="EMBL" id="JACIDV010000007">
    <property type="protein sequence ID" value="MBB3946570.1"/>
    <property type="molecule type" value="Genomic_DNA"/>
</dbReference>
<keyword evidence="8" id="KW-0276">Fatty acid metabolism</keyword>
<dbReference type="PROSITE" id="PS00455">
    <property type="entry name" value="AMP_BINDING"/>
    <property type="match status" value="1"/>
</dbReference>
<dbReference type="InterPro" id="IPR045851">
    <property type="entry name" value="AMP-bd_C_sf"/>
</dbReference>
<gene>
    <name evidence="18" type="ORF">GGQ73_002524</name>
</gene>
<dbReference type="GO" id="GO:0016020">
    <property type="term" value="C:membrane"/>
    <property type="evidence" value="ECO:0007669"/>
    <property type="project" value="UniProtKB-SubCell"/>
</dbReference>
<name>A0A7W6C6C8_9HYPH</name>
<organism evidence="18 19">
    <name type="scientific">Rhizobium skierniewicense</name>
    <dbReference type="NCBI Taxonomy" id="984260"/>
    <lineage>
        <taxon>Bacteria</taxon>
        <taxon>Pseudomonadati</taxon>
        <taxon>Pseudomonadota</taxon>
        <taxon>Alphaproteobacteria</taxon>
        <taxon>Hyphomicrobiales</taxon>
        <taxon>Rhizobiaceae</taxon>
        <taxon>Rhizobium/Agrobacterium group</taxon>
        <taxon>Rhizobium</taxon>
    </lineage>
</organism>
<evidence type="ECO:0000256" key="6">
    <source>
        <dbReference type="ARBA" id="ARBA00022723"/>
    </source>
</evidence>
<evidence type="ECO:0000256" key="15">
    <source>
        <dbReference type="ARBA" id="ARBA00042773"/>
    </source>
</evidence>
<evidence type="ECO:0000256" key="5">
    <source>
        <dbReference type="ARBA" id="ARBA00022598"/>
    </source>
</evidence>
<evidence type="ECO:0000256" key="10">
    <source>
        <dbReference type="ARBA" id="ARBA00022842"/>
    </source>
</evidence>
<dbReference type="Pfam" id="PF13193">
    <property type="entry name" value="AMP-binding_C"/>
    <property type="match status" value="1"/>
</dbReference>
<keyword evidence="5 18" id="KW-0436">Ligase</keyword>
<dbReference type="Pfam" id="PF00501">
    <property type="entry name" value="AMP-binding"/>
    <property type="match status" value="1"/>
</dbReference>
<keyword evidence="9" id="KW-0067">ATP-binding</keyword>
<dbReference type="GO" id="GO:0046872">
    <property type="term" value="F:metal ion binding"/>
    <property type="evidence" value="ECO:0007669"/>
    <property type="project" value="UniProtKB-KW"/>
</dbReference>
<evidence type="ECO:0000256" key="8">
    <source>
        <dbReference type="ARBA" id="ARBA00022832"/>
    </source>
</evidence>
<feature type="domain" description="AMP-dependent synthetase/ligase" evidence="16">
    <location>
        <begin position="42"/>
        <end position="434"/>
    </location>
</feature>
<keyword evidence="12" id="KW-0472">Membrane</keyword>
<dbReference type="SUPFAM" id="SSF56801">
    <property type="entry name" value="Acetyl-CoA synthetase-like"/>
    <property type="match status" value="1"/>
</dbReference>
<evidence type="ECO:0000256" key="14">
    <source>
        <dbReference type="ARBA" id="ARBA00039545"/>
    </source>
</evidence>
<reference evidence="18 19" key="1">
    <citation type="submission" date="2020-08" db="EMBL/GenBank/DDBJ databases">
        <title>Genomic Encyclopedia of Type Strains, Phase IV (KMG-IV): sequencing the most valuable type-strain genomes for metagenomic binning, comparative biology and taxonomic classification.</title>
        <authorList>
            <person name="Goeker M."/>
        </authorList>
    </citation>
    <scope>NUCLEOTIDE SEQUENCE [LARGE SCALE GENOMIC DNA]</scope>
    <source>
        <strain evidence="18 19">DSM 26438</strain>
    </source>
</reference>
<dbReference type="EC" id="6.2.1.3" evidence="13"/>
<keyword evidence="10" id="KW-0460">Magnesium</keyword>